<feature type="compositionally biased region" description="Low complexity" evidence="1">
    <location>
        <begin position="26"/>
        <end position="52"/>
    </location>
</feature>
<evidence type="ECO:0000256" key="1">
    <source>
        <dbReference type="SAM" id="MobiDB-lite"/>
    </source>
</evidence>
<feature type="compositionally biased region" description="Low complexity" evidence="1">
    <location>
        <begin position="426"/>
        <end position="442"/>
    </location>
</feature>
<feature type="compositionally biased region" description="Polar residues" evidence="1">
    <location>
        <begin position="333"/>
        <end position="343"/>
    </location>
</feature>
<feature type="region of interest" description="Disordered" evidence="1">
    <location>
        <begin position="403"/>
        <end position="442"/>
    </location>
</feature>
<accession>A0A1D2A3R6</accession>
<reference evidence="2" key="1">
    <citation type="submission" date="2015-08" db="EMBL/GenBank/DDBJ databases">
        <authorList>
            <person name="Babu N.S."/>
            <person name="Beckwith C.J."/>
            <person name="Beseler K.G."/>
            <person name="Brison A."/>
            <person name="Carone J.V."/>
            <person name="Caskin T.P."/>
            <person name="Diamond M."/>
            <person name="Durham M.E."/>
            <person name="Foxe J.M."/>
            <person name="Go M."/>
            <person name="Henderson B.A."/>
            <person name="Jones I.B."/>
            <person name="McGettigan J.A."/>
            <person name="Micheletti S.J."/>
            <person name="Nasrallah M.E."/>
            <person name="Ortiz D."/>
            <person name="Piller C.R."/>
            <person name="Privatt S.R."/>
            <person name="Schneider S.L."/>
            <person name="Sharp S."/>
            <person name="Smith T.C."/>
            <person name="Stanton J.D."/>
            <person name="Ullery H.E."/>
            <person name="Wilson R.J."/>
            <person name="Serrano M.G."/>
            <person name="Buck G."/>
            <person name="Lee V."/>
            <person name="Wang Y."/>
            <person name="Carvalho R."/>
            <person name="Voegtly L."/>
            <person name="Shi R."/>
            <person name="Duckworth R."/>
            <person name="Johnson A."/>
            <person name="Loviza R."/>
            <person name="Walstead R."/>
            <person name="Shah Z."/>
            <person name="Kiflezghi M."/>
            <person name="Wade K."/>
            <person name="Ball S.L."/>
            <person name="Bradley K.W."/>
            <person name="Asai D.J."/>
            <person name="Bowman C.A."/>
            <person name="Russell D.A."/>
            <person name="Pope W.H."/>
            <person name="Jacobs-Sera D."/>
            <person name="Hendrix R.W."/>
            <person name="Hatfull G.F."/>
        </authorList>
    </citation>
    <scope>NUCLEOTIDE SEQUENCE</scope>
</reference>
<feature type="region of interest" description="Disordered" evidence="1">
    <location>
        <begin position="329"/>
        <end position="353"/>
    </location>
</feature>
<organism evidence="2">
    <name type="scientific">Auxenochlorella protothecoides</name>
    <name type="common">Green microalga</name>
    <name type="synonym">Chlorella protothecoides</name>
    <dbReference type="NCBI Taxonomy" id="3075"/>
    <lineage>
        <taxon>Eukaryota</taxon>
        <taxon>Viridiplantae</taxon>
        <taxon>Chlorophyta</taxon>
        <taxon>core chlorophytes</taxon>
        <taxon>Trebouxiophyceae</taxon>
        <taxon>Chlorellales</taxon>
        <taxon>Chlorellaceae</taxon>
        <taxon>Auxenochlorella</taxon>
    </lineage>
</organism>
<protein>
    <submittedName>
        <fullName evidence="2">Uncharacterized protein</fullName>
    </submittedName>
</protein>
<feature type="compositionally biased region" description="Basic and acidic residues" evidence="1">
    <location>
        <begin position="100"/>
        <end position="114"/>
    </location>
</feature>
<proteinExistence type="predicted"/>
<feature type="region of interest" description="Disordered" evidence="1">
    <location>
        <begin position="140"/>
        <end position="160"/>
    </location>
</feature>
<gene>
    <name evidence="2" type="ORF">g.45828</name>
</gene>
<feature type="non-terminal residue" evidence="2">
    <location>
        <position position="1"/>
    </location>
</feature>
<feature type="compositionally biased region" description="Basic and acidic residues" evidence="1">
    <location>
        <begin position="411"/>
        <end position="422"/>
    </location>
</feature>
<dbReference type="EMBL" id="GDKF01004756">
    <property type="protein sequence ID" value="JAT73866.1"/>
    <property type="molecule type" value="Transcribed_RNA"/>
</dbReference>
<feature type="compositionally biased region" description="Low complexity" evidence="1">
    <location>
        <begin position="189"/>
        <end position="201"/>
    </location>
</feature>
<evidence type="ECO:0000313" key="2">
    <source>
        <dbReference type="EMBL" id="JAT73866.1"/>
    </source>
</evidence>
<dbReference type="AlphaFoldDB" id="A0A1D2A3R6"/>
<feature type="region of interest" description="Disordered" evidence="1">
    <location>
        <begin position="174"/>
        <end position="201"/>
    </location>
</feature>
<name>A0A1D2A3R6_AUXPR</name>
<feature type="region of interest" description="Disordered" evidence="1">
    <location>
        <begin position="26"/>
        <end position="123"/>
    </location>
</feature>
<sequence length="442" mass="44149">FPARLRLLYGIMSGLGLKIPRLDLSSASPARSDASPRPSNNASARGNGSSARSRLHAITERVLAGSTGDKTPRLSARGSGISRLSVRASSTQLTDAPPTSRREGNTSRRSKAEDSLTTGSGSVMQRATFLDALITARRASGGVPTPRSSNAGPAATAPLVTPLPPRLAVAHLTSTPGSLTSRPPRLEAAPRATPRGAGAALTSRGVAGGSFRAGAAPSPAPAAAVSVGQLAELAARRRAAAAQALELQAAAAAARSASAARKADLADMEVAHTALAAELASLRCSAGEESAAVFAARKALLETMKAAAALLQLGDVQAALAGVALEAPPAASPTGTPLANGQRASFRAGSSGPGLSPGALHSLASLGSKLSAAESLLLGGEEVDSAECRLQALPERAEVAAVIAPSAVQGREPRQEDLERAGPGRAAEQATQAPDPTPAAST</sequence>